<proteinExistence type="predicted"/>
<evidence type="ECO:0000313" key="1">
    <source>
        <dbReference type="EMBL" id="KNZ44099.1"/>
    </source>
</evidence>
<name>A0A0L6U6D9_9BASI</name>
<accession>A0A0L6U6D9</accession>
<feature type="non-terminal residue" evidence="1">
    <location>
        <position position="1"/>
    </location>
</feature>
<gene>
    <name evidence="1" type="ORF">VP01_9512g1</name>
</gene>
<dbReference type="Proteomes" id="UP000037035">
    <property type="component" value="Unassembled WGS sequence"/>
</dbReference>
<dbReference type="VEuPathDB" id="FungiDB:VP01_9512g1"/>
<sequence>INSLCTLTPKTPFCRQSLKLLDLPQKQHNVQLSAISRLHEGSGTFFDLKIPKAPIKGRVVSTTKPRATTRDQ</sequence>
<keyword evidence="2" id="KW-1185">Reference proteome</keyword>
<organism evidence="1 2">
    <name type="scientific">Puccinia sorghi</name>
    <dbReference type="NCBI Taxonomy" id="27349"/>
    <lineage>
        <taxon>Eukaryota</taxon>
        <taxon>Fungi</taxon>
        <taxon>Dikarya</taxon>
        <taxon>Basidiomycota</taxon>
        <taxon>Pucciniomycotina</taxon>
        <taxon>Pucciniomycetes</taxon>
        <taxon>Pucciniales</taxon>
        <taxon>Pucciniaceae</taxon>
        <taxon>Puccinia</taxon>
    </lineage>
</organism>
<protein>
    <submittedName>
        <fullName evidence="1">Uncharacterized protein</fullName>
    </submittedName>
</protein>
<reference evidence="1 2" key="1">
    <citation type="submission" date="2015-08" db="EMBL/GenBank/DDBJ databases">
        <title>Next Generation Sequencing and Analysis of the Genome of Puccinia sorghi L Schw, the Causal Agent of Maize Common Rust.</title>
        <authorList>
            <person name="Rochi L."/>
            <person name="Burguener G."/>
            <person name="Darino M."/>
            <person name="Turjanski A."/>
            <person name="Kreff E."/>
            <person name="Dieguez M.J."/>
            <person name="Sacco F."/>
        </authorList>
    </citation>
    <scope>NUCLEOTIDE SEQUENCE [LARGE SCALE GENOMIC DNA]</scope>
    <source>
        <strain evidence="1 2">RO10H11247</strain>
    </source>
</reference>
<comment type="caution">
    <text evidence="1">The sequence shown here is derived from an EMBL/GenBank/DDBJ whole genome shotgun (WGS) entry which is preliminary data.</text>
</comment>
<dbReference type="AlphaFoldDB" id="A0A0L6U6D9"/>
<dbReference type="EMBL" id="LAVV01015173">
    <property type="protein sequence ID" value="KNZ44099.1"/>
    <property type="molecule type" value="Genomic_DNA"/>
</dbReference>
<evidence type="ECO:0000313" key="2">
    <source>
        <dbReference type="Proteomes" id="UP000037035"/>
    </source>
</evidence>